<sequence length="232" mass="26198">MIKVIAFDLDDTLWAVKPVIIRAERRLDEWLSLEVPNLLYDVASMRELRHELVRQEPELGKKITELRRRIIEQALRLSQIEQGRAFELSNDAMEIFLAARNDIEMFDGAHIAIQDLASRYILGALTNGNADIKRLGLNHLFDFAFSAEQVGAPKPAPQLFNAALEHTGAAPHEMIYVGDDPQLDIDGAKRIGLHTIWVKNSERPGPGETRPDETIENIRDLPAAVARLHDRT</sequence>
<dbReference type="AlphaFoldDB" id="A0A973A838"/>
<dbReference type="PANTHER" id="PTHR43316:SF8">
    <property type="entry name" value="HAD FAMILY HYDROLASE"/>
    <property type="match status" value="1"/>
</dbReference>
<dbReference type="SFLD" id="SFLDG01129">
    <property type="entry name" value="C1.5:_HAD__Beta-PGM__Phosphata"/>
    <property type="match status" value="1"/>
</dbReference>
<proteinExistence type="predicted"/>
<name>A0A973A838_9GAMM</name>
<dbReference type="InterPro" id="IPR036412">
    <property type="entry name" value="HAD-like_sf"/>
</dbReference>
<evidence type="ECO:0000313" key="3">
    <source>
        <dbReference type="Proteomes" id="UP000754644"/>
    </source>
</evidence>
<dbReference type="SUPFAM" id="SSF56784">
    <property type="entry name" value="HAD-like"/>
    <property type="match status" value="1"/>
</dbReference>
<dbReference type="PRINTS" id="PR00413">
    <property type="entry name" value="HADHALOGNASE"/>
</dbReference>
<dbReference type="InterPro" id="IPR051540">
    <property type="entry name" value="S-2-haloacid_dehalogenase"/>
</dbReference>
<dbReference type="Proteomes" id="UP000754644">
    <property type="component" value="Unassembled WGS sequence"/>
</dbReference>
<dbReference type="NCBIfam" id="TIGR01509">
    <property type="entry name" value="HAD-SF-IA-v3"/>
    <property type="match status" value="1"/>
</dbReference>
<evidence type="ECO:0000256" key="1">
    <source>
        <dbReference type="ARBA" id="ARBA00022801"/>
    </source>
</evidence>
<dbReference type="SFLD" id="SFLDS00003">
    <property type="entry name" value="Haloacid_Dehalogenase"/>
    <property type="match status" value="1"/>
</dbReference>
<dbReference type="PANTHER" id="PTHR43316">
    <property type="entry name" value="HYDROLASE, HALOACID DELAHOGENASE-RELATED"/>
    <property type="match status" value="1"/>
</dbReference>
<dbReference type="GO" id="GO:0016787">
    <property type="term" value="F:hydrolase activity"/>
    <property type="evidence" value="ECO:0007669"/>
    <property type="project" value="UniProtKB-KW"/>
</dbReference>
<comment type="caution">
    <text evidence="2">The sequence shown here is derived from an EMBL/GenBank/DDBJ whole genome shotgun (WGS) entry which is preliminary data.</text>
</comment>
<dbReference type="Gene3D" id="3.40.50.1000">
    <property type="entry name" value="HAD superfamily/HAD-like"/>
    <property type="match status" value="1"/>
</dbReference>
<organism evidence="2 3">
    <name type="scientific">SAR86 cluster bacterium</name>
    <dbReference type="NCBI Taxonomy" id="2030880"/>
    <lineage>
        <taxon>Bacteria</taxon>
        <taxon>Pseudomonadati</taxon>
        <taxon>Pseudomonadota</taxon>
        <taxon>Gammaproteobacteria</taxon>
        <taxon>SAR86 cluster</taxon>
    </lineage>
</organism>
<dbReference type="Pfam" id="PF00702">
    <property type="entry name" value="Hydrolase"/>
    <property type="match status" value="1"/>
</dbReference>
<dbReference type="NCBIfam" id="TIGR01549">
    <property type="entry name" value="HAD-SF-IA-v1"/>
    <property type="match status" value="1"/>
</dbReference>
<dbReference type="EMBL" id="JABMOJ010000111">
    <property type="protein sequence ID" value="NQV64333.1"/>
    <property type="molecule type" value="Genomic_DNA"/>
</dbReference>
<evidence type="ECO:0000313" key="2">
    <source>
        <dbReference type="EMBL" id="NQV64333.1"/>
    </source>
</evidence>
<protein>
    <submittedName>
        <fullName evidence="2">HAD-IA family hydrolase</fullName>
    </submittedName>
</protein>
<gene>
    <name evidence="2" type="ORF">HQ497_03110</name>
</gene>
<dbReference type="InterPro" id="IPR023214">
    <property type="entry name" value="HAD_sf"/>
</dbReference>
<dbReference type="Gene3D" id="1.20.120.1600">
    <property type="match status" value="1"/>
</dbReference>
<keyword evidence="1 2" id="KW-0378">Hydrolase</keyword>
<accession>A0A973A838</accession>
<reference evidence="2" key="1">
    <citation type="submission" date="2020-05" db="EMBL/GenBank/DDBJ databases">
        <title>Sulfur intermediates as new biogeochemical hubs in an aquatic model microbial ecosystem.</title>
        <authorList>
            <person name="Vigneron A."/>
        </authorList>
    </citation>
    <scope>NUCLEOTIDE SEQUENCE</scope>
    <source>
        <strain evidence="2">Bin.250</strain>
    </source>
</reference>
<dbReference type="InterPro" id="IPR006439">
    <property type="entry name" value="HAD-SF_hydro_IA"/>
</dbReference>